<accession>A0A1D6NCP6</accession>
<proteinExistence type="predicted"/>
<evidence type="ECO:0000256" key="4">
    <source>
        <dbReference type="ARBA" id="ARBA00023034"/>
    </source>
</evidence>
<evidence type="ECO:0000256" key="3">
    <source>
        <dbReference type="ARBA" id="ARBA00022989"/>
    </source>
</evidence>
<evidence type="ECO:0000256" key="5">
    <source>
        <dbReference type="ARBA" id="ARBA00023054"/>
    </source>
</evidence>
<feature type="compositionally biased region" description="Basic and acidic residues" evidence="7">
    <location>
        <begin position="30"/>
        <end position="52"/>
    </location>
</feature>
<evidence type="ECO:0000256" key="7">
    <source>
        <dbReference type="SAM" id="MobiDB-lite"/>
    </source>
</evidence>
<keyword evidence="2" id="KW-0812">Transmembrane</keyword>
<dbReference type="GO" id="GO:0000139">
    <property type="term" value="C:Golgi membrane"/>
    <property type="evidence" value="ECO:0007669"/>
    <property type="project" value="UniProtKB-SubCell"/>
</dbReference>
<keyword evidence="5" id="KW-0175">Coiled coil</keyword>
<evidence type="ECO:0000256" key="6">
    <source>
        <dbReference type="ARBA" id="ARBA00023136"/>
    </source>
</evidence>
<keyword evidence="4" id="KW-0333">Golgi apparatus</keyword>
<dbReference type="AlphaFoldDB" id="A0A1D6NCP6"/>
<sequence length="205" mass="22147">MKIEKIRPLPPADSSSVDTSASEPEVAPVDVKKVYNEGTLEKGEKATDDLKTDGSGTVVNTMVEVQLMEKNSFNATVDGVTHSNSEIAVESYSSIPSEKSGSNSSSQTAKIDPVINLERDSAVAVTEDRNVSELPNTEVMGKPEESKKENVSDSPESIEDRHEQKSDSISVKEQDQLEEAQGLLKSAVKTGQSKEARLARVRISL</sequence>
<evidence type="ECO:0000256" key="1">
    <source>
        <dbReference type="ARBA" id="ARBA00004194"/>
    </source>
</evidence>
<dbReference type="EMBL" id="CM007649">
    <property type="protein sequence ID" value="ONM38276.1"/>
    <property type="molecule type" value="Genomic_DNA"/>
</dbReference>
<gene>
    <name evidence="8" type="ORF">ZEAMMB73_Zm00001d043502</name>
</gene>
<feature type="compositionally biased region" description="Basic and acidic residues" evidence="7">
    <location>
        <begin position="158"/>
        <end position="175"/>
    </location>
</feature>
<name>A0A1D6NCP6_MAIZE</name>
<dbReference type="PANTHER" id="PTHR13815">
    <property type="entry name" value="GOLGIN-84"/>
    <property type="match status" value="1"/>
</dbReference>
<evidence type="ECO:0000313" key="8">
    <source>
        <dbReference type="EMBL" id="ONM38276.1"/>
    </source>
</evidence>
<feature type="region of interest" description="Disordered" evidence="7">
    <location>
        <begin position="90"/>
        <end position="176"/>
    </location>
</feature>
<dbReference type="PANTHER" id="PTHR13815:SF7">
    <property type="entry name" value="GOLGIN SUBFAMILY A MEMBER 5"/>
    <property type="match status" value="1"/>
</dbReference>
<reference evidence="8" key="1">
    <citation type="submission" date="2015-12" db="EMBL/GenBank/DDBJ databases">
        <title>Update maize B73 reference genome by single molecule sequencing technologies.</title>
        <authorList>
            <consortium name="Maize Genome Sequencing Project"/>
            <person name="Ware D."/>
        </authorList>
    </citation>
    <scope>NUCLEOTIDE SEQUENCE [LARGE SCALE GENOMIC DNA]</scope>
    <source>
        <tissue evidence="8">Seedling</tissue>
    </source>
</reference>
<keyword evidence="6" id="KW-0472">Membrane</keyword>
<protein>
    <submittedName>
        <fullName evidence="8">Golgin candidate 1</fullName>
    </submittedName>
</protein>
<feature type="compositionally biased region" description="Basic and acidic residues" evidence="7">
    <location>
        <begin position="141"/>
        <end position="151"/>
    </location>
</feature>
<feature type="compositionally biased region" description="Polar residues" evidence="7">
    <location>
        <begin position="13"/>
        <end position="22"/>
    </location>
</feature>
<feature type="compositionally biased region" description="Basic and acidic residues" evidence="7">
    <location>
        <begin position="117"/>
        <end position="131"/>
    </location>
</feature>
<organism evidence="8">
    <name type="scientific">Zea mays</name>
    <name type="common">Maize</name>
    <dbReference type="NCBI Taxonomy" id="4577"/>
    <lineage>
        <taxon>Eukaryota</taxon>
        <taxon>Viridiplantae</taxon>
        <taxon>Streptophyta</taxon>
        <taxon>Embryophyta</taxon>
        <taxon>Tracheophyta</taxon>
        <taxon>Spermatophyta</taxon>
        <taxon>Magnoliopsida</taxon>
        <taxon>Liliopsida</taxon>
        <taxon>Poales</taxon>
        <taxon>Poaceae</taxon>
        <taxon>PACMAD clade</taxon>
        <taxon>Panicoideae</taxon>
        <taxon>Andropogonodae</taxon>
        <taxon>Andropogoneae</taxon>
        <taxon>Tripsacinae</taxon>
        <taxon>Zea</taxon>
    </lineage>
</organism>
<evidence type="ECO:0000256" key="2">
    <source>
        <dbReference type="ARBA" id="ARBA00022692"/>
    </source>
</evidence>
<feature type="compositionally biased region" description="Polar residues" evidence="7">
    <location>
        <begin position="90"/>
        <end position="109"/>
    </location>
</feature>
<comment type="subcellular location">
    <subcellularLocation>
        <location evidence="1">Golgi apparatus membrane</location>
        <topology evidence="1">Single-pass membrane protein</topology>
    </subcellularLocation>
</comment>
<dbReference type="InterPro" id="IPR019177">
    <property type="entry name" value="Golgin_subfamily_A_member_5"/>
</dbReference>
<feature type="region of interest" description="Disordered" evidence="7">
    <location>
        <begin position="1"/>
        <end position="55"/>
    </location>
</feature>
<dbReference type="GO" id="GO:0007030">
    <property type="term" value="P:Golgi organization"/>
    <property type="evidence" value="ECO:0007669"/>
    <property type="project" value="InterPro"/>
</dbReference>
<keyword evidence="3" id="KW-1133">Transmembrane helix</keyword>